<dbReference type="GO" id="GO:0005085">
    <property type="term" value="F:guanyl-nucleotide exchange factor activity"/>
    <property type="evidence" value="ECO:0007669"/>
    <property type="project" value="TreeGrafter"/>
</dbReference>
<organism evidence="3 4">
    <name type="scientific">Daphnia galeata</name>
    <dbReference type="NCBI Taxonomy" id="27404"/>
    <lineage>
        <taxon>Eukaryota</taxon>
        <taxon>Metazoa</taxon>
        <taxon>Ecdysozoa</taxon>
        <taxon>Arthropoda</taxon>
        <taxon>Crustacea</taxon>
        <taxon>Branchiopoda</taxon>
        <taxon>Diplostraca</taxon>
        <taxon>Cladocera</taxon>
        <taxon>Anomopoda</taxon>
        <taxon>Daphniidae</taxon>
        <taxon>Daphnia</taxon>
    </lineage>
</organism>
<dbReference type="PANTHER" id="PTHR14407">
    <property type="entry name" value="HERMANSKY-PUDLAK SYNDROME 4 PROTEIN LIGHT-EAR PROTEIN-RELATED"/>
    <property type="match status" value="1"/>
</dbReference>
<dbReference type="AlphaFoldDB" id="A0A8J2RNY8"/>
<evidence type="ECO:0000259" key="2">
    <source>
        <dbReference type="Pfam" id="PF19031"/>
    </source>
</evidence>
<accession>A0A8J2RNY8</accession>
<reference evidence="3" key="1">
    <citation type="submission" date="2021-11" db="EMBL/GenBank/DDBJ databases">
        <authorList>
            <person name="Schell T."/>
        </authorList>
    </citation>
    <scope>NUCLEOTIDE SEQUENCE</scope>
    <source>
        <strain evidence="3">M5</strain>
    </source>
</reference>
<dbReference type="EMBL" id="CAKKLH010000113">
    <property type="protein sequence ID" value="CAH0103710.1"/>
    <property type="molecule type" value="Genomic_DNA"/>
</dbReference>
<dbReference type="InterPro" id="IPR026091">
    <property type="entry name" value="HPS4"/>
</dbReference>
<dbReference type="OrthoDB" id="16754at2759"/>
<dbReference type="GO" id="GO:0031410">
    <property type="term" value="C:cytoplasmic vesicle"/>
    <property type="evidence" value="ECO:0007669"/>
    <property type="project" value="TreeGrafter"/>
</dbReference>
<protein>
    <recommendedName>
        <fullName evidence="2">CCZ1/INTU/HSP4 first Longin domain-containing protein</fullName>
    </recommendedName>
</protein>
<dbReference type="Pfam" id="PF19031">
    <property type="entry name" value="Intu_longin_1"/>
    <property type="match status" value="1"/>
</dbReference>
<comment type="caution">
    <text evidence="3">The sequence shown here is derived from an EMBL/GenBank/DDBJ whole genome shotgun (WGS) entry which is preliminary data.</text>
</comment>
<evidence type="ECO:0000256" key="1">
    <source>
        <dbReference type="SAM" id="Coils"/>
    </source>
</evidence>
<keyword evidence="4" id="KW-1185">Reference proteome</keyword>
<dbReference type="GO" id="GO:0031267">
    <property type="term" value="F:small GTPase binding"/>
    <property type="evidence" value="ECO:0007669"/>
    <property type="project" value="TreeGrafter"/>
</dbReference>
<dbReference type="GO" id="GO:0016192">
    <property type="term" value="P:vesicle-mediated transport"/>
    <property type="evidence" value="ECO:0007669"/>
    <property type="project" value="InterPro"/>
</dbReference>
<dbReference type="InterPro" id="IPR043987">
    <property type="entry name" value="CCZ1/INTU/HSP4_longin_1"/>
</dbReference>
<sequence length="500" mass="56337">MSSHTLTDIPLLLFFIYDVEKSKTESDDPIESILYFHPNSEPGNIERRISVVGQIVGTALCVKQLLSVPKLIILERGKFALSWSGRFILVVGSPQSVSTHVIHNQRDFIHRLLSAKFGELSDYFEASSAVSYEDFRSQIQNFCDSQLLTIINMRKPPYLSNKKWNKKFQKNVKKFQNLANPLTEDRINKLSEGSLVDNSLGTKLLQKCTLFFLCLLSFVRKTVSYILVKFTQIITGMNNLKDQETTTMPILEVRLGDLEKTLKEYVEIIESLQQQVAEHTERIVKLTDQQKPSSTELFSKSSHFQIAQFPTPSAQSVVPLPASVTSFSSVAPPPPPPPPPPMGLLSVQNQLVIRKPSTVKKPSQKPQMIRPAISLEDIIGVKLKKTPFAQRNERTTTSNELPRISLEALRSVKLKKTSRLLLKETSPVKSKSPKGKIRHVLRRLPITLSPGGTPKGGRSNVISDQDDMTPVMTRALLKRFDAFQMSPDSEENKENDMQFI</sequence>
<keyword evidence="1" id="KW-0175">Coiled coil</keyword>
<dbReference type="GO" id="GO:0006605">
    <property type="term" value="P:protein targeting"/>
    <property type="evidence" value="ECO:0007669"/>
    <property type="project" value="TreeGrafter"/>
</dbReference>
<proteinExistence type="predicted"/>
<evidence type="ECO:0000313" key="4">
    <source>
        <dbReference type="Proteomes" id="UP000789390"/>
    </source>
</evidence>
<dbReference type="GO" id="GO:0005765">
    <property type="term" value="C:lysosomal membrane"/>
    <property type="evidence" value="ECO:0007669"/>
    <property type="project" value="TreeGrafter"/>
</dbReference>
<name>A0A8J2RNY8_9CRUS</name>
<dbReference type="PANTHER" id="PTHR14407:SF9">
    <property type="entry name" value="BLOC-3 COMPLEX MEMBER HPS4"/>
    <property type="match status" value="1"/>
</dbReference>
<dbReference type="GO" id="GO:0031085">
    <property type="term" value="C:BLOC-3 complex"/>
    <property type="evidence" value="ECO:0007669"/>
    <property type="project" value="TreeGrafter"/>
</dbReference>
<dbReference type="Proteomes" id="UP000789390">
    <property type="component" value="Unassembled WGS sequence"/>
</dbReference>
<feature type="domain" description="CCZ1/INTU/HSP4 first Longin" evidence="2">
    <location>
        <begin position="12"/>
        <end position="111"/>
    </location>
</feature>
<gene>
    <name evidence="3" type="ORF">DGAL_LOCUS6293</name>
</gene>
<evidence type="ECO:0000313" key="3">
    <source>
        <dbReference type="EMBL" id="CAH0103710.1"/>
    </source>
</evidence>
<feature type="coiled-coil region" evidence="1">
    <location>
        <begin position="255"/>
        <end position="289"/>
    </location>
</feature>